<dbReference type="Proteomes" id="UP000248790">
    <property type="component" value="Unassembled WGS sequence"/>
</dbReference>
<dbReference type="AlphaFoldDB" id="A0A327WYR4"/>
<keyword evidence="3" id="KW-0238">DNA-binding</keyword>
<dbReference type="Gene3D" id="1.10.4040.10">
    <property type="entry name" value="Penicillinase repressor domain"/>
    <property type="match status" value="1"/>
</dbReference>
<reference evidence="5 6" key="1">
    <citation type="submission" date="2018-06" db="EMBL/GenBank/DDBJ databases">
        <title>Genomic Encyclopedia of Archaeal and Bacterial Type Strains, Phase II (KMG-II): from individual species to whole genera.</title>
        <authorList>
            <person name="Goeker M."/>
        </authorList>
    </citation>
    <scope>NUCLEOTIDE SEQUENCE [LARGE SCALE GENOMIC DNA]</scope>
    <source>
        <strain evidence="5 6">DSM 21851</strain>
    </source>
</reference>
<dbReference type="GO" id="GO:0003677">
    <property type="term" value="F:DNA binding"/>
    <property type="evidence" value="ECO:0007669"/>
    <property type="project" value="UniProtKB-KW"/>
</dbReference>
<evidence type="ECO:0000256" key="4">
    <source>
        <dbReference type="ARBA" id="ARBA00023163"/>
    </source>
</evidence>
<protein>
    <submittedName>
        <fullName evidence="5">Putative transcriptional regulator</fullName>
    </submittedName>
</protein>
<dbReference type="GO" id="GO:0045892">
    <property type="term" value="P:negative regulation of DNA-templated transcription"/>
    <property type="evidence" value="ECO:0007669"/>
    <property type="project" value="InterPro"/>
</dbReference>
<gene>
    <name evidence="5" type="ORF">LX87_02792</name>
</gene>
<keyword evidence="2" id="KW-0805">Transcription regulation</keyword>
<dbReference type="OrthoDB" id="1098508at2"/>
<evidence type="ECO:0000256" key="1">
    <source>
        <dbReference type="ARBA" id="ARBA00011046"/>
    </source>
</evidence>
<keyword evidence="4" id="KW-0804">Transcription</keyword>
<dbReference type="Gene3D" id="1.10.10.10">
    <property type="entry name" value="Winged helix-like DNA-binding domain superfamily/Winged helix DNA-binding domain"/>
    <property type="match status" value="1"/>
</dbReference>
<sequence length="120" mass="14256">MEKLTAKEEEIMQVLWKVEQSFVKDMLPYFTDPPLHYNTVSTIIRNLEEKGYVGHQAYGNTHQYYPIISKEDYQNRFVLKKVVSDYFDDSYKNLVSYFAKKDKISVDELKEIITMIEKGQ</sequence>
<proteinExistence type="inferred from homology"/>
<dbReference type="RefSeq" id="WP_111628838.1">
    <property type="nucleotide sequence ID" value="NZ_QLMC01000003.1"/>
</dbReference>
<comment type="caution">
    <text evidence="5">The sequence shown here is derived from an EMBL/GenBank/DDBJ whole genome shotgun (WGS) entry which is preliminary data.</text>
</comment>
<evidence type="ECO:0000313" key="5">
    <source>
        <dbReference type="EMBL" id="RAJ97886.1"/>
    </source>
</evidence>
<dbReference type="InterPro" id="IPR005650">
    <property type="entry name" value="BlaI_family"/>
</dbReference>
<accession>A0A327WYR4</accession>
<dbReference type="Pfam" id="PF03965">
    <property type="entry name" value="Penicillinase_R"/>
    <property type="match status" value="1"/>
</dbReference>
<dbReference type="SUPFAM" id="SSF46785">
    <property type="entry name" value="Winged helix' DNA-binding domain"/>
    <property type="match status" value="1"/>
</dbReference>
<evidence type="ECO:0000256" key="2">
    <source>
        <dbReference type="ARBA" id="ARBA00023015"/>
    </source>
</evidence>
<comment type="similarity">
    <text evidence="1">Belongs to the BlaI transcriptional regulatory family.</text>
</comment>
<dbReference type="PIRSF" id="PIRSF019455">
    <property type="entry name" value="CopR_AtkY"/>
    <property type="match status" value="1"/>
</dbReference>
<evidence type="ECO:0000313" key="6">
    <source>
        <dbReference type="Proteomes" id="UP000248790"/>
    </source>
</evidence>
<organism evidence="5 6">
    <name type="scientific">Larkinella arboricola</name>
    <dbReference type="NCBI Taxonomy" id="643671"/>
    <lineage>
        <taxon>Bacteria</taxon>
        <taxon>Pseudomonadati</taxon>
        <taxon>Bacteroidota</taxon>
        <taxon>Cytophagia</taxon>
        <taxon>Cytophagales</taxon>
        <taxon>Spirosomataceae</taxon>
        <taxon>Larkinella</taxon>
    </lineage>
</organism>
<evidence type="ECO:0000256" key="3">
    <source>
        <dbReference type="ARBA" id="ARBA00023125"/>
    </source>
</evidence>
<keyword evidence="6" id="KW-1185">Reference proteome</keyword>
<dbReference type="InterPro" id="IPR036388">
    <property type="entry name" value="WH-like_DNA-bd_sf"/>
</dbReference>
<name>A0A327WYR4_LARAB</name>
<dbReference type="EMBL" id="QLMC01000003">
    <property type="protein sequence ID" value="RAJ97886.1"/>
    <property type="molecule type" value="Genomic_DNA"/>
</dbReference>
<dbReference type="InterPro" id="IPR036390">
    <property type="entry name" value="WH_DNA-bd_sf"/>
</dbReference>